<proteinExistence type="predicted"/>
<dbReference type="Gene3D" id="2.40.50.100">
    <property type="match status" value="2"/>
</dbReference>
<sequence>MNSFNGHIGSIETAGHLSMVGVDIGGIFLYALVIETPQTAPWLAVGRPVAALFKETEVILGVGGSLPVSILNRIPGTLTRLEQGTLLSRAVLQAPAGEVTALVPTGALTGLGLREQYPAVALIKTNEVMLSPL</sequence>
<dbReference type="SUPFAM" id="SSF50331">
    <property type="entry name" value="MOP-like"/>
    <property type="match status" value="1"/>
</dbReference>
<dbReference type="Pfam" id="PF03459">
    <property type="entry name" value="TOBE"/>
    <property type="match status" value="1"/>
</dbReference>
<dbReference type="Proteomes" id="UP001206312">
    <property type="component" value="Unassembled WGS sequence"/>
</dbReference>
<organism evidence="2 3">
    <name type="scientific">Robiginitalea marina</name>
    <dbReference type="NCBI Taxonomy" id="2954105"/>
    <lineage>
        <taxon>Bacteria</taxon>
        <taxon>Pseudomonadati</taxon>
        <taxon>Bacteroidota</taxon>
        <taxon>Flavobacteriia</taxon>
        <taxon>Flavobacteriales</taxon>
        <taxon>Flavobacteriaceae</taxon>
        <taxon>Robiginitalea</taxon>
    </lineage>
</organism>
<dbReference type="InterPro" id="IPR008995">
    <property type="entry name" value="Mo/tungstate-bd_C_term_dom"/>
</dbReference>
<accession>A0ABT1AWR4</accession>
<keyword evidence="3" id="KW-1185">Reference proteome</keyword>
<dbReference type="RefSeq" id="WP_252740443.1">
    <property type="nucleotide sequence ID" value="NZ_JAMXIB010000002.1"/>
</dbReference>
<feature type="domain" description="Transport-associated OB type 1" evidence="1">
    <location>
        <begin position="69"/>
        <end position="130"/>
    </location>
</feature>
<name>A0ABT1AWR4_9FLAO</name>
<evidence type="ECO:0000313" key="2">
    <source>
        <dbReference type="EMBL" id="MCO5724072.1"/>
    </source>
</evidence>
<dbReference type="InterPro" id="IPR005116">
    <property type="entry name" value="Transp-assoc_OB_typ1"/>
</dbReference>
<evidence type="ECO:0000259" key="1">
    <source>
        <dbReference type="Pfam" id="PF03459"/>
    </source>
</evidence>
<comment type="caution">
    <text evidence="2">The sequence shown here is derived from an EMBL/GenBank/DDBJ whole genome shotgun (WGS) entry which is preliminary data.</text>
</comment>
<reference evidence="2 3" key="1">
    <citation type="submission" date="2022-06" db="EMBL/GenBank/DDBJ databases">
        <authorList>
            <person name="Xuan X."/>
        </authorList>
    </citation>
    <scope>NUCLEOTIDE SEQUENCE [LARGE SCALE GENOMIC DNA]</scope>
    <source>
        <strain evidence="2 3">2V75</strain>
    </source>
</reference>
<protein>
    <submittedName>
        <fullName evidence="2">TOBE domain-containing protein</fullName>
    </submittedName>
</protein>
<dbReference type="EMBL" id="JAMXIB010000002">
    <property type="protein sequence ID" value="MCO5724072.1"/>
    <property type="molecule type" value="Genomic_DNA"/>
</dbReference>
<evidence type="ECO:0000313" key="3">
    <source>
        <dbReference type="Proteomes" id="UP001206312"/>
    </source>
</evidence>
<gene>
    <name evidence="2" type="ORF">NG653_04335</name>
</gene>